<evidence type="ECO:0000256" key="3">
    <source>
        <dbReference type="ARBA" id="ARBA00023014"/>
    </source>
</evidence>
<name>A0A7J0A321_9BACE</name>
<dbReference type="Pfam" id="PF04432">
    <property type="entry name" value="FrhB_FdhB_C"/>
    <property type="match status" value="1"/>
</dbReference>
<dbReference type="PANTHER" id="PTHR43193:SF2">
    <property type="entry name" value="POLYFERREDOXIN PROTEIN FWDF"/>
    <property type="match status" value="1"/>
</dbReference>
<keyword evidence="2" id="KW-0408">Iron</keyword>
<dbReference type="InterPro" id="IPR017896">
    <property type="entry name" value="4Fe4S_Fe-S-bd"/>
</dbReference>
<dbReference type="InterPro" id="IPR017900">
    <property type="entry name" value="4Fe4S_Fe_S_CS"/>
</dbReference>
<gene>
    <name evidence="5" type="ORF">IMSAGC001_01797</name>
</gene>
<dbReference type="AlphaFoldDB" id="A0A7J0A321"/>
<evidence type="ECO:0000256" key="1">
    <source>
        <dbReference type="ARBA" id="ARBA00022723"/>
    </source>
</evidence>
<reference evidence="5 6" key="1">
    <citation type="journal article" date="2020" name="Microbiome">
        <title>Single-cell genomics of uncultured bacteria reveals dietary fiber responders in the mouse gut microbiota.</title>
        <authorList>
            <person name="Chijiiwa R."/>
            <person name="Hosokawa M."/>
            <person name="Kogawa M."/>
            <person name="Nishikawa Y."/>
            <person name="Ide K."/>
            <person name="Sakanashi C."/>
            <person name="Takahashi K."/>
            <person name="Takeyama H."/>
        </authorList>
    </citation>
    <scope>NUCLEOTIDE SEQUENCE [LARGE SCALE GENOMIC DNA]</scope>
    <source>
        <strain evidence="5">IMSAGC_001</strain>
    </source>
</reference>
<proteinExistence type="predicted"/>
<accession>A0A7J0A321</accession>
<evidence type="ECO:0000313" key="5">
    <source>
        <dbReference type="EMBL" id="GFH86389.1"/>
    </source>
</evidence>
<dbReference type="GO" id="GO:0051536">
    <property type="term" value="F:iron-sulfur cluster binding"/>
    <property type="evidence" value="ECO:0007669"/>
    <property type="project" value="UniProtKB-KW"/>
</dbReference>
<feature type="domain" description="4Fe-4S ferredoxin-type" evidence="4">
    <location>
        <begin position="1"/>
        <end position="30"/>
    </location>
</feature>
<dbReference type="PANTHER" id="PTHR43193">
    <property type="match status" value="1"/>
</dbReference>
<comment type="caution">
    <text evidence="5">The sequence shown here is derived from an EMBL/GenBank/DDBJ whole genome shotgun (WGS) entry which is preliminary data.</text>
</comment>
<dbReference type="PROSITE" id="PS00198">
    <property type="entry name" value="4FE4S_FER_1"/>
    <property type="match status" value="1"/>
</dbReference>
<dbReference type="Gene3D" id="3.30.70.20">
    <property type="match status" value="1"/>
</dbReference>
<evidence type="ECO:0000313" key="6">
    <source>
        <dbReference type="Proteomes" id="UP000491181"/>
    </source>
</evidence>
<feature type="domain" description="4Fe-4S ferredoxin-type" evidence="4">
    <location>
        <begin position="35"/>
        <end position="65"/>
    </location>
</feature>
<evidence type="ECO:0000259" key="4">
    <source>
        <dbReference type="PROSITE" id="PS51379"/>
    </source>
</evidence>
<keyword evidence="1" id="KW-0479">Metal-binding</keyword>
<dbReference type="InterPro" id="IPR052977">
    <property type="entry name" value="Polyferredoxin-like_ET"/>
</dbReference>
<dbReference type="Proteomes" id="UP000491181">
    <property type="component" value="Unassembled WGS sequence"/>
</dbReference>
<dbReference type="InterPro" id="IPR007525">
    <property type="entry name" value="FrhB_FdhB_C"/>
</dbReference>
<sequence>MLQITDKSKCCGCNACVQRCPKQCIEMHDDKEGFLYPVIDTAVCIDCGLCEKVCPVLNQNNARKPLQVFAAKNKNEIQRLHSSSGGIFILLAEQIIQNGGVVFGARFDKNWEVEHCYAETIEELQPLMRSKYVQSRIANTYKEAESFLKHGRQVLFVGTSCQIAGLHKFLRKDYDDLLTVDFICHGVPSPGVWRKYLEELISDKSSRSEVAGKNTVLPFSLKSVPVITGINFREKQLGGYRWKKYGFVVHEKSPSKGDQNSVLLSTVFNENDFMRGFLSNLILRPSCYSCPAKDGKSGSDLTIADFWGINNFYPEFDDDKGVGVVFVHTEKGKSIFSSIEVEYMEVQYDEAVRANSSYYKSVSIPVGRIKFWKNFHNGKTISESLKKAMLPSFSIRMKIKIKSILKNFIKR</sequence>
<dbReference type="GO" id="GO:0046872">
    <property type="term" value="F:metal ion binding"/>
    <property type="evidence" value="ECO:0007669"/>
    <property type="project" value="UniProtKB-KW"/>
</dbReference>
<evidence type="ECO:0000256" key="2">
    <source>
        <dbReference type="ARBA" id="ARBA00023004"/>
    </source>
</evidence>
<dbReference type="PROSITE" id="PS51379">
    <property type="entry name" value="4FE4S_FER_2"/>
    <property type="match status" value="2"/>
</dbReference>
<dbReference type="RefSeq" id="WP_172503870.1">
    <property type="nucleotide sequence ID" value="NZ_BLLS01000039.1"/>
</dbReference>
<dbReference type="Pfam" id="PF12838">
    <property type="entry name" value="Fer4_7"/>
    <property type="match status" value="1"/>
</dbReference>
<organism evidence="5 6">
    <name type="scientific">Bacteroides acidifaciens</name>
    <dbReference type="NCBI Taxonomy" id="85831"/>
    <lineage>
        <taxon>Bacteria</taxon>
        <taxon>Pseudomonadati</taxon>
        <taxon>Bacteroidota</taxon>
        <taxon>Bacteroidia</taxon>
        <taxon>Bacteroidales</taxon>
        <taxon>Bacteroidaceae</taxon>
        <taxon>Bacteroides</taxon>
    </lineage>
</organism>
<dbReference type="EMBL" id="BLLS01000039">
    <property type="protein sequence ID" value="GFH86389.1"/>
    <property type="molecule type" value="Genomic_DNA"/>
</dbReference>
<dbReference type="SUPFAM" id="SSF54862">
    <property type="entry name" value="4Fe-4S ferredoxins"/>
    <property type="match status" value="1"/>
</dbReference>
<keyword evidence="3" id="KW-0411">Iron-sulfur</keyword>
<protein>
    <submittedName>
        <fullName evidence="5">Ferredoxin</fullName>
    </submittedName>
</protein>